<dbReference type="InParanoid" id="A0A6M4HA18"/>
<reference evidence="2 3" key="1">
    <citation type="submission" date="2020-04" db="EMBL/GenBank/DDBJ databases">
        <title>Usitatibacter rugosus gen. nov., sp. nov. and Usitatibacter palustris sp. nov., novel members of Usitatibacteraceae fam. nov. within the order Nitrosomonadales isolated from soil.</title>
        <authorList>
            <person name="Huber K.J."/>
            <person name="Neumann-Schaal M."/>
            <person name="Geppert A."/>
            <person name="Luckner M."/>
            <person name="Wanner G."/>
            <person name="Overmann J."/>
        </authorList>
    </citation>
    <scope>NUCLEOTIDE SEQUENCE [LARGE SCALE GENOMIC DNA]</scope>
    <source>
        <strain evidence="2 3">Swamp67</strain>
    </source>
</reference>
<gene>
    <name evidence="2" type="ORF">DSM104440_03230</name>
</gene>
<name>A0A6M4HA18_9PROT</name>
<dbReference type="RefSeq" id="WP_171164453.1">
    <property type="nucleotide sequence ID" value="NZ_CP053073.1"/>
</dbReference>
<feature type="transmembrane region" description="Helical" evidence="1">
    <location>
        <begin position="17"/>
        <end position="38"/>
    </location>
</feature>
<protein>
    <submittedName>
        <fullName evidence="2">Uncharacterized protein</fullName>
    </submittedName>
</protein>
<keyword evidence="3" id="KW-1185">Reference proteome</keyword>
<dbReference type="KEGG" id="upl:DSM104440_03230"/>
<dbReference type="AlphaFoldDB" id="A0A6M4HA18"/>
<dbReference type="EMBL" id="CP053073">
    <property type="protein sequence ID" value="QJR16396.1"/>
    <property type="molecule type" value="Genomic_DNA"/>
</dbReference>
<dbReference type="Proteomes" id="UP000503096">
    <property type="component" value="Chromosome"/>
</dbReference>
<evidence type="ECO:0000313" key="3">
    <source>
        <dbReference type="Proteomes" id="UP000503096"/>
    </source>
</evidence>
<keyword evidence="1" id="KW-1133">Transmembrane helix</keyword>
<evidence type="ECO:0000313" key="2">
    <source>
        <dbReference type="EMBL" id="QJR16396.1"/>
    </source>
</evidence>
<proteinExistence type="predicted"/>
<evidence type="ECO:0000256" key="1">
    <source>
        <dbReference type="SAM" id="Phobius"/>
    </source>
</evidence>
<keyword evidence="1" id="KW-0812">Transmembrane</keyword>
<accession>A0A6M4HA18</accession>
<sequence>MNVVFSAAGLKRLRTSWIILALSIVVAAAMGASGHWFLEREKRDSTASGRKLQEARTRLEGVRRERENLIESAEVFRTLVDRGMLQSERRLEMIERVDELRIRHRMLNIEYEIAPQRPLPLAGGRSFASVDVLASRVKLKLQALHEGDLLGFLDDFTRSTQGFYPIDRCTLRRMGDVEGTDASRPRVEGECTLEWITLKEKGRAG</sequence>
<organism evidence="2 3">
    <name type="scientific">Usitatibacter palustris</name>
    <dbReference type="NCBI Taxonomy" id="2732487"/>
    <lineage>
        <taxon>Bacteria</taxon>
        <taxon>Pseudomonadati</taxon>
        <taxon>Pseudomonadota</taxon>
        <taxon>Betaproteobacteria</taxon>
        <taxon>Nitrosomonadales</taxon>
        <taxon>Usitatibacteraceae</taxon>
        <taxon>Usitatibacter</taxon>
    </lineage>
</organism>
<keyword evidence="1" id="KW-0472">Membrane</keyword>